<dbReference type="PANTHER" id="PTHR42727">
    <property type="entry name" value="PHOSPHATE TRANSPORT SYSTEM PERMEASE PROTEIN"/>
    <property type="match status" value="1"/>
</dbReference>
<evidence type="ECO:0000256" key="6">
    <source>
        <dbReference type="RuleBase" id="RU363054"/>
    </source>
</evidence>
<dbReference type="EMBL" id="MQWD01000001">
    <property type="protein sequence ID" value="PAP77109.1"/>
    <property type="molecule type" value="Genomic_DNA"/>
</dbReference>
<feature type="domain" description="ABC transmembrane type-1" evidence="7">
    <location>
        <begin position="92"/>
        <end position="304"/>
    </location>
</feature>
<dbReference type="Proteomes" id="UP000216339">
    <property type="component" value="Unassembled WGS sequence"/>
</dbReference>
<dbReference type="CDD" id="cd06261">
    <property type="entry name" value="TM_PBP2"/>
    <property type="match status" value="1"/>
</dbReference>
<feature type="transmembrane region" description="Helical" evidence="5">
    <location>
        <begin position="282"/>
        <end position="304"/>
    </location>
</feature>
<organism evidence="8 9">
    <name type="scientific">Rubrivirga marina</name>
    <dbReference type="NCBI Taxonomy" id="1196024"/>
    <lineage>
        <taxon>Bacteria</taxon>
        <taxon>Pseudomonadati</taxon>
        <taxon>Rhodothermota</taxon>
        <taxon>Rhodothermia</taxon>
        <taxon>Rhodothermales</taxon>
        <taxon>Rubricoccaceae</taxon>
        <taxon>Rubrivirga</taxon>
    </lineage>
</organism>
<evidence type="ECO:0000256" key="1">
    <source>
        <dbReference type="ARBA" id="ARBA00004651"/>
    </source>
</evidence>
<keyword evidence="4 5" id="KW-0472">Membrane</keyword>
<evidence type="ECO:0000256" key="2">
    <source>
        <dbReference type="ARBA" id="ARBA00022692"/>
    </source>
</evidence>
<dbReference type="GO" id="GO:0005315">
    <property type="term" value="F:phosphate transmembrane transporter activity"/>
    <property type="evidence" value="ECO:0007669"/>
    <property type="project" value="InterPro"/>
</dbReference>
<evidence type="ECO:0000313" key="8">
    <source>
        <dbReference type="EMBL" id="PAP77109.1"/>
    </source>
</evidence>
<dbReference type="RefSeq" id="WP_095510775.1">
    <property type="nucleotide sequence ID" value="NZ_MQWD01000001.1"/>
</dbReference>
<evidence type="ECO:0000259" key="7">
    <source>
        <dbReference type="PROSITE" id="PS50928"/>
    </source>
</evidence>
<protein>
    <recommendedName>
        <fullName evidence="6">Phosphate transport system permease protein</fullName>
    </recommendedName>
</protein>
<keyword evidence="6" id="KW-0592">Phosphate transport</keyword>
<keyword evidence="2 5" id="KW-0812">Transmembrane</keyword>
<dbReference type="InterPro" id="IPR035906">
    <property type="entry name" value="MetI-like_sf"/>
</dbReference>
<keyword evidence="5" id="KW-0813">Transport</keyword>
<name>A0A271J320_9BACT</name>
<feature type="transmembrane region" description="Helical" evidence="5">
    <location>
        <begin position="35"/>
        <end position="57"/>
    </location>
</feature>
<dbReference type="OrthoDB" id="9785113at2"/>
<reference evidence="8 9" key="1">
    <citation type="submission" date="2016-11" db="EMBL/GenBank/DDBJ databases">
        <title>Study of marine rhodopsin-containing bacteria.</title>
        <authorList>
            <person name="Yoshizawa S."/>
            <person name="Kumagai Y."/>
            <person name="Kogure K."/>
        </authorList>
    </citation>
    <scope>NUCLEOTIDE SEQUENCE [LARGE SCALE GENOMIC DNA]</scope>
    <source>
        <strain evidence="8 9">SAORIC-28</strain>
    </source>
</reference>
<dbReference type="GO" id="GO:0005886">
    <property type="term" value="C:plasma membrane"/>
    <property type="evidence" value="ECO:0007669"/>
    <property type="project" value="UniProtKB-SubCell"/>
</dbReference>
<dbReference type="InterPro" id="IPR000515">
    <property type="entry name" value="MetI-like"/>
</dbReference>
<comment type="subcellular location">
    <subcellularLocation>
        <location evidence="1 5">Cell membrane</location>
        <topology evidence="1 5">Multi-pass membrane protein</topology>
    </subcellularLocation>
</comment>
<comment type="similarity">
    <text evidence="6">Belongs to the binding-protein-dependent transport system permease family. CysTW subfamily.</text>
</comment>
<feature type="transmembrane region" description="Helical" evidence="5">
    <location>
        <begin position="88"/>
        <end position="114"/>
    </location>
</feature>
<evidence type="ECO:0000256" key="5">
    <source>
        <dbReference type="RuleBase" id="RU363032"/>
    </source>
</evidence>
<keyword evidence="6" id="KW-1003">Cell membrane</keyword>
<dbReference type="InterPro" id="IPR011864">
    <property type="entry name" value="Phosphate_PstC"/>
</dbReference>
<evidence type="ECO:0000313" key="9">
    <source>
        <dbReference type="Proteomes" id="UP000216339"/>
    </source>
</evidence>
<evidence type="ECO:0000256" key="4">
    <source>
        <dbReference type="ARBA" id="ARBA00023136"/>
    </source>
</evidence>
<feature type="transmembrane region" description="Helical" evidence="5">
    <location>
        <begin position="135"/>
        <end position="156"/>
    </location>
</feature>
<proteinExistence type="inferred from homology"/>
<dbReference type="PANTHER" id="PTHR42727:SF1">
    <property type="entry name" value="PHOSPHATE TRANSPORT SYSTEM PERMEASE"/>
    <property type="match status" value="1"/>
</dbReference>
<accession>A0A271J320</accession>
<evidence type="ECO:0000256" key="3">
    <source>
        <dbReference type="ARBA" id="ARBA00022989"/>
    </source>
</evidence>
<dbReference type="SUPFAM" id="SSF161098">
    <property type="entry name" value="MetI-like"/>
    <property type="match status" value="1"/>
</dbReference>
<feature type="transmembrane region" description="Helical" evidence="5">
    <location>
        <begin position="168"/>
        <end position="191"/>
    </location>
</feature>
<dbReference type="Gene3D" id="1.10.3720.10">
    <property type="entry name" value="MetI-like"/>
    <property type="match status" value="1"/>
</dbReference>
<comment type="caution">
    <text evidence="8">The sequence shown here is derived from an EMBL/GenBank/DDBJ whole genome shotgun (WGS) entry which is preliminary data.</text>
</comment>
<dbReference type="GO" id="GO:0006817">
    <property type="term" value="P:phosphate ion transport"/>
    <property type="evidence" value="ECO:0007669"/>
    <property type="project" value="UniProtKB-KW"/>
</dbReference>
<dbReference type="NCBIfam" id="TIGR02138">
    <property type="entry name" value="phosphate_pstC"/>
    <property type="match status" value="1"/>
</dbReference>
<sequence>MTDLALGHGAEAVPSAAPTFEGNVSRSATERTVGALLSACALVTVATTLGIVAVLVWETVAFFGQVSPVEFFTATEWTPLFVDGQFGVWPLVTGTLLITVIAAVVALPLGLLAAVYVSQFARAGVRRVVKPALELLAGIPTVVYGYFALTFVTPLLQAVVPGLGVYNALSAGLVVGIMILPLVASLSEDALRAVPRRLSEGAYALGATEGEVVWQVTIPAALSGIVASFILALGRAVGETMIVVLAAGATPALTLDPRESVLTMTSFIVNATLGDAAQGSAVFQSLFAVGLLLFLITLAMNVGAQRVVRRFAEKA</sequence>
<dbReference type="AlphaFoldDB" id="A0A271J320"/>
<dbReference type="Pfam" id="PF00528">
    <property type="entry name" value="BPD_transp_1"/>
    <property type="match status" value="1"/>
</dbReference>
<dbReference type="PROSITE" id="PS50928">
    <property type="entry name" value="ABC_TM1"/>
    <property type="match status" value="1"/>
</dbReference>
<comment type="function">
    <text evidence="6">Part of the binding-protein-dependent transport system for phosphate; probably responsible for the translocation of the substrate across the membrane.</text>
</comment>
<gene>
    <name evidence="8" type="ORF">BSZ37_12070</name>
</gene>
<keyword evidence="3 5" id="KW-1133">Transmembrane helix</keyword>
<feature type="transmembrane region" description="Helical" evidence="5">
    <location>
        <begin position="212"/>
        <end position="233"/>
    </location>
</feature>
<keyword evidence="9" id="KW-1185">Reference proteome</keyword>